<keyword evidence="10" id="KW-0614">Plasmid</keyword>
<keyword evidence="12" id="KW-1185">Reference proteome</keyword>
<evidence type="ECO:0000313" key="12">
    <source>
        <dbReference type="Proteomes" id="UP001317516"/>
    </source>
</evidence>
<dbReference type="Proteomes" id="UP001317516">
    <property type="component" value="Plasmid p32"/>
</dbReference>
<sequence>MFAETKLGDLEQTVGLPNELKAKVTDSKSKAKAFLDKLKGGHADLGKKDATDDNAKKAIDKDNGEKTKGASDLIALNTAIGALVDAADDAVKSAMAGLTTPKADKSE</sequence>
<keyword evidence="7" id="KW-0998">Cell outer membrane</keyword>
<evidence type="ECO:0000256" key="2">
    <source>
        <dbReference type="ARBA" id="ARBA00004459"/>
    </source>
</evidence>
<dbReference type="InterPro" id="IPR001800">
    <property type="entry name" value="Lipoprotein_OspC"/>
</dbReference>
<protein>
    <recommendedName>
        <fullName evidence="13">Variable outer membrane protein</fullName>
    </recommendedName>
</protein>
<dbReference type="Proteomes" id="UP001317516">
    <property type="component" value="Plasmid p59"/>
</dbReference>
<geneLocation type="plasmid" evidence="10 12">
    <name>p59</name>
</geneLocation>
<dbReference type="Pfam" id="PF01441">
    <property type="entry name" value="Lipoprotein_6"/>
    <property type="match status" value="1"/>
</dbReference>
<dbReference type="Gene3D" id="1.20.120.240">
    <property type="entry name" value="Lipoprotein, type 6"/>
    <property type="match status" value="1"/>
</dbReference>
<keyword evidence="5" id="KW-0472">Membrane</keyword>
<evidence type="ECO:0000313" key="10">
    <source>
        <dbReference type="EMBL" id="BDU63470.1"/>
    </source>
</evidence>
<comment type="function">
    <text evidence="1">The Vlp and Vsp proteins are antigenically distinct proteins, only one vlp or vsp gene is transcriptionally active at any one time. Switching between these genes is a mechanism of host immune response evasion.</text>
</comment>
<accession>A0ABN6USV3</accession>
<evidence type="ECO:0000256" key="6">
    <source>
        <dbReference type="ARBA" id="ARBA00023139"/>
    </source>
</evidence>
<dbReference type="InterPro" id="IPR036437">
    <property type="entry name" value="OspC-like_sf"/>
</dbReference>
<evidence type="ECO:0000256" key="1">
    <source>
        <dbReference type="ARBA" id="ARBA00003932"/>
    </source>
</evidence>
<evidence type="ECO:0000256" key="5">
    <source>
        <dbReference type="ARBA" id="ARBA00023136"/>
    </source>
</evidence>
<geneLocation type="plasmid" evidence="11 12">
    <name>p32</name>
</geneLocation>
<evidence type="ECO:0000256" key="3">
    <source>
        <dbReference type="ARBA" id="ARBA00008719"/>
    </source>
</evidence>
<keyword evidence="4" id="KW-0732">Signal</keyword>
<evidence type="ECO:0000256" key="7">
    <source>
        <dbReference type="ARBA" id="ARBA00023237"/>
    </source>
</evidence>
<evidence type="ECO:0008006" key="13">
    <source>
        <dbReference type="Google" id="ProtNLM"/>
    </source>
</evidence>
<evidence type="ECO:0000256" key="9">
    <source>
        <dbReference type="SAM" id="MobiDB-lite"/>
    </source>
</evidence>
<name>A0ABN6USV3_9SPIR</name>
<dbReference type="EMBL" id="AP027074">
    <property type="protein sequence ID" value="BDU63516.1"/>
    <property type="molecule type" value="Genomic_DNA"/>
</dbReference>
<evidence type="ECO:0000313" key="11">
    <source>
        <dbReference type="EMBL" id="BDU63516.1"/>
    </source>
</evidence>
<proteinExistence type="inferred from homology"/>
<evidence type="ECO:0000256" key="4">
    <source>
        <dbReference type="ARBA" id="ARBA00022729"/>
    </source>
</evidence>
<keyword evidence="6" id="KW-0564">Palmitate</keyword>
<gene>
    <name evidence="10" type="ORF">BOFE_10100</name>
    <name evidence="11" type="ORF">BOFE_10560</name>
</gene>
<keyword evidence="8" id="KW-0449">Lipoprotein</keyword>
<comment type="similarity">
    <text evidence="3">Belongs to the variable small protein (Vsp) family.</text>
</comment>
<reference evidence="10 12" key="1">
    <citation type="submission" date="2022-11" db="EMBL/GenBank/DDBJ databases">
        <title>Genome sequence of clinical isolate of the human pathogenic Borrelia fainii.</title>
        <authorList>
            <person name="Itokawa K."/>
            <person name="Sato K."/>
            <person name="Qiu Y."/>
        </authorList>
    </citation>
    <scope>NUCLEOTIDE SEQUENCE [LARGE SCALE GENOMIC DNA]</scope>
    <source>
        <strain evidence="10 12">Qtaro</strain>
        <plasmid evidence="11 12">p32</plasmid>
        <plasmid evidence="10 12">p59</plasmid>
    </source>
</reference>
<dbReference type="SUPFAM" id="SSF63515">
    <property type="entry name" value="Outer surface protein C (OspC)"/>
    <property type="match status" value="1"/>
</dbReference>
<evidence type="ECO:0000256" key="8">
    <source>
        <dbReference type="ARBA" id="ARBA00023288"/>
    </source>
</evidence>
<feature type="region of interest" description="Disordered" evidence="9">
    <location>
        <begin position="41"/>
        <end position="66"/>
    </location>
</feature>
<dbReference type="EMBL" id="AP027072">
    <property type="protein sequence ID" value="BDU63470.1"/>
    <property type="molecule type" value="Genomic_DNA"/>
</dbReference>
<organism evidence="10 12">
    <name type="scientific">Candidatus Borrelia fainii</name>
    <dbReference type="NCBI Taxonomy" id="2518322"/>
    <lineage>
        <taxon>Bacteria</taxon>
        <taxon>Pseudomonadati</taxon>
        <taxon>Spirochaetota</taxon>
        <taxon>Spirochaetia</taxon>
        <taxon>Spirochaetales</taxon>
        <taxon>Borreliaceae</taxon>
        <taxon>Borrelia</taxon>
    </lineage>
</organism>
<comment type="subcellular location">
    <subcellularLocation>
        <location evidence="2">Cell outer membrane</location>
        <topology evidence="2">Lipid-anchor</topology>
    </subcellularLocation>
</comment>